<dbReference type="InterPro" id="IPR001304">
    <property type="entry name" value="C-type_lectin-like"/>
</dbReference>
<dbReference type="CDD" id="cd00037">
    <property type="entry name" value="CLECT"/>
    <property type="match status" value="1"/>
</dbReference>
<gene>
    <name evidence="3" type="primary">LOC129922555</name>
</gene>
<feature type="domain" description="C-type lectin" evidence="1">
    <location>
        <begin position="269"/>
        <end position="381"/>
    </location>
</feature>
<proteinExistence type="predicted"/>
<evidence type="ECO:0000313" key="2">
    <source>
        <dbReference type="Proteomes" id="UP001165740"/>
    </source>
</evidence>
<sequence>MIKGADLVITTNTREIVLGFTKELTVECSFRQGSVRAVSSLISLVLTHQRTNGHGYQHKVSVSSSGGLLNSNFLQGTSSGIINNRGISYVKVIWKNPRDNRAGVYKCDAHGIDTLGRPVALSANTSVEASTPYIDMLSLEIRLIKDVLEDLQLKINDSESIFNGQIKSILTNLSQLQTQTSNATNQLQFDLNSLKNSVSLLQTKVFSSIDQLQSNTSNSSNQTRTEINSLNSSVAQLLSRISSIQRQQDKDKSNLENARSALFYSSSNFNGRRYGLTRSASFFNPSYGQSTCAMFGGYLTELDSQSELNFVQNFVNANGSAYFAVMMGATDEGHEGRWINRYSQTPVAHLWYPRQPDNTGGAENCSCLWKVFGFAMNDCPCYYTSNAVGFLCEIPE</sequence>
<dbReference type="GeneID" id="129922555"/>
<dbReference type="PROSITE" id="PS50041">
    <property type="entry name" value="C_TYPE_LECTIN_2"/>
    <property type="match status" value="1"/>
</dbReference>
<dbReference type="OrthoDB" id="6051775at2759"/>
<dbReference type="AlphaFoldDB" id="A0A9W2YQW9"/>
<dbReference type="RefSeq" id="XP_055865168.1">
    <property type="nucleotide sequence ID" value="XM_056009193.1"/>
</dbReference>
<dbReference type="SUPFAM" id="SSF56436">
    <property type="entry name" value="C-type lectin-like"/>
    <property type="match status" value="1"/>
</dbReference>
<evidence type="ECO:0000259" key="1">
    <source>
        <dbReference type="PROSITE" id="PS50041"/>
    </source>
</evidence>
<dbReference type="InterPro" id="IPR016187">
    <property type="entry name" value="CTDL_fold"/>
</dbReference>
<reference evidence="3" key="1">
    <citation type="submission" date="2025-08" db="UniProtKB">
        <authorList>
            <consortium name="RefSeq"/>
        </authorList>
    </citation>
    <scope>IDENTIFICATION</scope>
</reference>
<keyword evidence="2" id="KW-1185">Reference proteome</keyword>
<accession>A0A9W2YQW9</accession>
<evidence type="ECO:0000313" key="3">
    <source>
        <dbReference type="RefSeq" id="XP_055865168.1"/>
    </source>
</evidence>
<dbReference type="InterPro" id="IPR016186">
    <property type="entry name" value="C-type_lectin-like/link_sf"/>
</dbReference>
<dbReference type="Pfam" id="PF00059">
    <property type="entry name" value="Lectin_C"/>
    <property type="match status" value="1"/>
</dbReference>
<dbReference type="OMA" id="EGRWINR"/>
<dbReference type="SMART" id="SM00034">
    <property type="entry name" value="CLECT"/>
    <property type="match status" value="1"/>
</dbReference>
<protein>
    <submittedName>
        <fullName evidence="3">Uncharacterized protein LOC129922555</fullName>
    </submittedName>
</protein>
<dbReference type="Gene3D" id="3.10.100.10">
    <property type="entry name" value="Mannose-Binding Protein A, subunit A"/>
    <property type="match status" value="1"/>
</dbReference>
<dbReference type="Proteomes" id="UP001165740">
    <property type="component" value="Chromosome 13"/>
</dbReference>
<organism evidence="2 3">
    <name type="scientific">Biomphalaria glabrata</name>
    <name type="common">Bloodfluke planorb</name>
    <name type="synonym">Freshwater snail</name>
    <dbReference type="NCBI Taxonomy" id="6526"/>
    <lineage>
        <taxon>Eukaryota</taxon>
        <taxon>Metazoa</taxon>
        <taxon>Spiralia</taxon>
        <taxon>Lophotrochozoa</taxon>
        <taxon>Mollusca</taxon>
        <taxon>Gastropoda</taxon>
        <taxon>Heterobranchia</taxon>
        <taxon>Euthyneura</taxon>
        <taxon>Panpulmonata</taxon>
        <taxon>Hygrophila</taxon>
        <taxon>Lymnaeoidea</taxon>
        <taxon>Planorbidae</taxon>
        <taxon>Biomphalaria</taxon>
    </lineage>
</organism>
<name>A0A9W2YQW9_BIOGL</name>